<sequence length="245" mass="26999">MGAEDVGSPRTRNPLQLNIAQAGNHTSLKATNPAQLAWSGQLCSSTEFIRIDCYRLYTCFRDYIVCHPSLPHLERLDASLEHQPRKRGRRCSGEDAECGNLAHTEIPEGREPVAQRGEHQDGAFLAGARRGGRAGNLIREQRYGHVSLAPVRTLLPRSMSMMGGPTLSSRSSCCCPAALDLYVSDAVARRRSAGRTLDEPSRMCPGTARAKRVADVRYSSEGVMVRLPSWMVDMVYDAGGRRAWE</sequence>
<accession>A0A5N6L4H8</accession>
<dbReference type="AlphaFoldDB" id="A0A5N6L4H8"/>
<comment type="caution">
    <text evidence="1">The sequence shown here is derived from an EMBL/GenBank/DDBJ whole genome shotgun (WGS) entry which is preliminary data.</text>
</comment>
<keyword evidence="2" id="KW-1185">Reference proteome</keyword>
<evidence type="ECO:0000313" key="2">
    <source>
        <dbReference type="Proteomes" id="UP000327013"/>
    </source>
</evidence>
<dbReference type="Proteomes" id="UP000327013">
    <property type="component" value="Unassembled WGS sequence"/>
</dbReference>
<reference evidence="1 2" key="1">
    <citation type="submission" date="2019-06" db="EMBL/GenBank/DDBJ databases">
        <title>A chromosomal-level reference genome of Carpinus fangiana (Coryloideae, Betulaceae).</title>
        <authorList>
            <person name="Yang X."/>
            <person name="Wang Z."/>
            <person name="Zhang L."/>
            <person name="Hao G."/>
            <person name="Liu J."/>
            <person name="Yang Y."/>
        </authorList>
    </citation>
    <scope>NUCLEOTIDE SEQUENCE [LARGE SCALE GENOMIC DNA]</scope>
    <source>
        <strain evidence="1">Cfa_2016G</strain>
        <tissue evidence="1">Leaf</tissue>
    </source>
</reference>
<organism evidence="1 2">
    <name type="scientific">Carpinus fangiana</name>
    <dbReference type="NCBI Taxonomy" id="176857"/>
    <lineage>
        <taxon>Eukaryota</taxon>
        <taxon>Viridiplantae</taxon>
        <taxon>Streptophyta</taxon>
        <taxon>Embryophyta</taxon>
        <taxon>Tracheophyta</taxon>
        <taxon>Spermatophyta</taxon>
        <taxon>Magnoliopsida</taxon>
        <taxon>eudicotyledons</taxon>
        <taxon>Gunneridae</taxon>
        <taxon>Pentapetalae</taxon>
        <taxon>rosids</taxon>
        <taxon>fabids</taxon>
        <taxon>Fagales</taxon>
        <taxon>Betulaceae</taxon>
        <taxon>Carpinus</taxon>
    </lineage>
</organism>
<evidence type="ECO:0000313" key="1">
    <source>
        <dbReference type="EMBL" id="KAB8737532.1"/>
    </source>
</evidence>
<protein>
    <submittedName>
        <fullName evidence="1">Uncharacterized protein</fullName>
    </submittedName>
</protein>
<name>A0A5N6L4H8_9ROSI</name>
<gene>
    <name evidence="1" type="ORF">FH972_026491</name>
</gene>
<proteinExistence type="predicted"/>
<dbReference type="EMBL" id="VIBQ01000096">
    <property type="protein sequence ID" value="KAB8737532.1"/>
    <property type="molecule type" value="Genomic_DNA"/>
</dbReference>